<proteinExistence type="predicted"/>
<protein>
    <submittedName>
        <fullName evidence="1">Uncharacterized protein</fullName>
    </submittedName>
</protein>
<dbReference type="AlphaFoldDB" id="A0A1K0GJY3"/>
<dbReference type="Proteomes" id="UP000182486">
    <property type="component" value="Unassembled WGS sequence"/>
</dbReference>
<evidence type="ECO:0000313" key="1">
    <source>
        <dbReference type="EMBL" id="OJF12582.1"/>
    </source>
</evidence>
<accession>A0A1K0GJY3</accession>
<organism evidence="1 2">
    <name type="scientific">Couchioplanes caeruleus subsp. caeruleus</name>
    <dbReference type="NCBI Taxonomy" id="56427"/>
    <lineage>
        <taxon>Bacteria</taxon>
        <taxon>Bacillati</taxon>
        <taxon>Actinomycetota</taxon>
        <taxon>Actinomycetes</taxon>
        <taxon>Micromonosporales</taxon>
        <taxon>Micromonosporaceae</taxon>
        <taxon>Couchioplanes</taxon>
    </lineage>
</organism>
<name>A0A1K0GJY3_9ACTN</name>
<dbReference type="RefSeq" id="WP_071806836.1">
    <property type="nucleotide sequence ID" value="NZ_MEIA01000212.1"/>
</dbReference>
<gene>
    <name evidence="1" type="ORF">BG844_19860</name>
</gene>
<reference evidence="1 2" key="1">
    <citation type="submission" date="2016-09" db="EMBL/GenBank/DDBJ databases">
        <title>Couchioplanes caeruleus draft genome sequence.</title>
        <authorList>
            <person name="Sheehan J."/>
            <person name="Caffrey P."/>
        </authorList>
    </citation>
    <scope>NUCLEOTIDE SEQUENCE [LARGE SCALE GENOMIC DNA]</scope>
    <source>
        <strain evidence="1 2">DSM 43634</strain>
    </source>
</reference>
<comment type="caution">
    <text evidence="1">The sequence shown here is derived from an EMBL/GenBank/DDBJ whole genome shotgun (WGS) entry which is preliminary data.</text>
</comment>
<dbReference type="EMBL" id="MEIA01000212">
    <property type="protein sequence ID" value="OJF12582.1"/>
    <property type="molecule type" value="Genomic_DNA"/>
</dbReference>
<sequence>MADELFEMAHGNPKLARALHENLQTLADHGNEKLREMAGAVLDGGSLRELALSDTYGEEIGSAFDTFWHRYQAMPSEERAELDSLARERFYEAPENY</sequence>
<keyword evidence="2" id="KW-1185">Reference proteome</keyword>
<evidence type="ECO:0000313" key="2">
    <source>
        <dbReference type="Proteomes" id="UP000182486"/>
    </source>
</evidence>